<feature type="transmembrane region" description="Helical" evidence="1">
    <location>
        <begin position="9"/>
        <end position="29"/>
    </location>
</feature>
<dbReference type="Proteomes" id="UP000179047">
    <property type="component" value="Unassembled WGS sequence"/>
</dbReference>
<evidence type="ECO:0000313" key="2">
    <source>
        <dbReference type="EMBL" id="OGN28148.1"/>
    </source>
</evidence>
<feature type="transmembrane region" description="Helical" evidence="1">
    <location>
        <begin position="140"/>
        <end position="166"/>
    </location>
</feature>
<evidence type="ECO:0000313" key="3">
    <source>
        <dbReference type="Proteomes" id="UP000179047"/>
    </source>
</evidence>
<keyword evidence="1" id="KW-0812">Transmembrane</keyword>
<organism evidence="2 3">
    <name type="scientific">Candidatus Yanofskybacteria bacterium RIFCSPLOWO2_01_FULL_49_25</name>
    <dbReference type="NCBI Taxonomy" id="1802701"/>
    <lineage>
        <taxon>Bacteria</taxon>
        <taxon>Candidatus Yanofskyibacteriota</taxon>
    </lineage>
</organism>
<proteinExistence type="predicted"/>
<feature type="transmembrane region" description="Helical" evidence="1">
    <location>
        <begin position="71"/>
        <end position="92"/>
    </location>
</feature>
<dbReference type="EMBL" id="MGKP01000023">
    <property type="protein sequence ID" value="OGN28148.1"/>
    <property type="molecule type" value="Genomic_DNA"/>
</dbReference>
<protein>
    <submittedName>
        <fullName evidence="2">Uncharacterized protein</fullName>
    </submittedName>
</protein>
<accession>A0A1F8GU46</accession>
<keyword evidence="1" id="KW-1133">Transmembrane helix</keyword>
<gene>
    <name evidence="2" type="ORF">A3A33_02225</name>
</gene>
<dbReference type="STRING" id="1802701.A3A33_02225"/>
<name>A0A1F8GU46_9BACT</name>
<evidence type="ECO:0000256" key="1">
    <source>
        <dbReference type="SAM" id="Phobius"/>
    </source>
</evidence>
<feature type="transmembrane region" description="Helical" evidence="1">
    <location>
        <begin position="99"/>
        <end position="120"/>
    </location>
</feature>
<comment type="caution">
    <text evidence="2">The sequence shown here is derived from an EMBL/GenBank/DDBJ whole genome shotgun (WGS) entry which is preliminary data.</text>
</comment>
<reference evidence="2 3" key="1">
    <citation type="journal article" date="2016" name="Nat. Commun.">
        <title>Thousands of microbial genomes shed light on interconnected biogeochemical processes in an aquifer system.</title>
        <authorList>
            <person name="Anantharaman K."/>
            <person name="Brown C.T."/>
            <person name="Hug L.A."/>
            <person name="Sharon I."/>
            <person name="Castelle C.J."/>
            <person name="Probst A.J."/>
            <person name="Thomas B.C."/>
            <person name="Singh A."/>
            <person name="Wilkins M.J."/>
            <person name="Karaoz U."/>
            <person name="Brodie E.L."/>
            <person name="Williams K.H."/>
            <person name="Hubbard S.S."/>
            <person name="Banfield J.F."/>
        </authorList>
    </citation>
    <scope>NUCLEOTIDE SEQUENCE [LARGE SCALE GENOMIC DNA]</scope>
</reference>
<keyword evidence="1" id="KW-0472">Membrane</keyword>
<sequence>MWSFNEKLIIYAVHVACIALPLAIFEIIIEKDKGWGSGWDIRRWYAKIFAPESSLMRSIQNALHINPPLNYHVLVFGFLVPVLLALDGIFITKSVFMTLSILFGVLVFEDFLWFALNWNFHSLRELLHGPRGSISWHHAWIRIGSTAYIPASYFSGLAISLLFFLLS</sequence>
<dbReference type="AlphaFoldDB" id="A0A1F8GU46"/>